<dbReference type="InterPro" id="IPR005151">
    <property type="entry name" value="Tail-specific_protease"/>
</dbReference>
<dbReference type="InterPro" id="IPR041613">
    <property type="entry name" value="Pept_S41_N"/>
</dbReference>
<dbReference type="GO" id="GO:0008236">
    <property type="term" value="F:serine-type peptidase activity"/>
    <property type="evidence" value="ECO:0007669"/>
    <property type="project" value="InterPro"/>
</dbReference>
<evidence type="ECO:0000259" key="2">
    <source>
        <dbReference type="PROSITE" id="PS50106"/>
    </source>
</evidence>
<dbReference type="SUPFAM" id="SSF50156">
    <property type="entry name" value="PDZ domain-like"/>
    <property type="match status" value="1"/>
</dbReference>
<protein>
    <recommendedName>
        <fullName evidence="2">PDZ domain-containing protein</fullName>
    </recommendedName>
</protein>
<dbReference type="Pfam" id="PF03572">
    <property type="entry name" value="Peptidase_S41"/>
    <property type="match status" value="1"/>
</dbReference>
<dbReference type="OrthoDB" id="7168509at2"/>
<dbReference type="PROSITE" id="PS51257">
    <property type="entry name" value="PROKAR_LIPOPROTEIN"/>
    <property type="match status" value="1"/>
</dbReference>
<dbReference type="InterPro" id="IPR029045">
    <property type="entry name" value="ClpP/crotonase-like_dom_sf"/>
</dbReference>
<organism evidence="3 4">
    <name type="scientific">Tenacibaculum soleae</name>
    <dbReference type="NCBI Taxonomy" id="447689"/>
    <lineage>
        <taxon>Bacteria</taxon>
        <taxon>Pseudomonadati</taxon>
        <taxon>Bacteroidota</taxon>
        <taxon>Flavobacteriia</taxon>
        <taxon>Flavobacteriales</taxon>
        <taxon>Flavobacteriaceae</taxon>
        <taxon>Tenacibaculum</taxon>
    </lineage>
</organism>
<feature type="domain" description="PDZ" evidence="2">
    <location>
        <begin position="102"/>
        <end position="162"/>
    </location>
</feature>
<dbReference type="EMBL" id="MAKX01000024">
    <property type="protein sequence ID" value="OCK42259.1"/>
    <property type="molecule type" value="Genomic_DNA"/>
</dbReference>
<dbReference type="InterPro" id="IPR001478">
    <property type="entry name" value="PDZ"/>
</dbReference>
<dbReference type="GO" id="GO:0004175">
    <property type="term" value="F:endopeptidase activity"/>
    <property type="evidence" value="ECO:0007669"/>
    <property type="project" value="TreeGrafter"/>
</dbReference>
<dbReference type="SUPFAM" id="SSF52096">
    <property type="entry name" value="ClpP/crotonase"/>
    <property type="match status" value="1"/>
</dbReference>
<dbReference type="SMART" id="SM00245">
    <property type="entry name" value="TSPc"/>
    <property type="match status" value="1"/>
</dbReference>
<dbReference type="Gene3D" id="2.30.42.10">
    <property type="match status" value="1"/>
</dbReference>
<name>A0A1B9XXK4_9FLAO</name>
<dbReference type="STRING" id="447689.BA195_11585"/>
<dbReference type="Gene3D" id="3.30.750.170">
    <property type="match status" value="1"/>
</dbReference>
<dbReference type="Proteomes" id="UP000093186">
    <property type="component" value="Unassembled WGS sequence"/>
</dbReference>
<dbReference type="PANTHER" id="PTHR32060:SF30">
    <property type="entry name" value="CARBOXY-TERMINAL PROCESSING PROTEASE CTPA"/>
    <property type="match status" value="1"/>
</dbReference>
<sequence>MKLYKTLLIVFLAFATISCSDKENIPTDIQVQNFVWKGLNAYYLWQKDVPDLSDRRFNNNQELFGYLDNYNNPENLFYNLLHIPSEYPKDPNRTYSWIVDDYIALEQSFEGTRQTTGIKLKGADYADGSGNYYVYVYDVVKNSDAETKGIVRGMLITEVNGTILTKANVNTLFSANSFTVQLADYNAGNPISNGTTITLNSAIVTENPIKKTTVIVDGSHTIGYLMYNQFSRDFDGDLNTEFANFKTAGITDLIIDLRYNGGGSVQTAVYLGSMIAGQGNDKLFSKQVWNNKVMAVRNPDDFINNFTDKILNKDSNGNTILDENINNLNLPTVYFIVSENTASASELVINALSPYINVKLVGSQTYGKHVGSITLYDSDNFSRNGPNFKTNHAWAMQPIVLEIQNSNGENKPEGFIPEVIIEEDPGNLGIIGDITEPLLERTIQYITTGAKGVSATKKRKSNFAPQWNSNMKYIDYNNMYIDLK</sequence>
<dbReference type="GO" id="GO:0030288">
    <property type="term" value="C:outer membrane-bounded periplasmic space"/>
    <property type="evidence" value="ECO:0007669"/>
    <property type="project" value="TreeGrafter"/>
</dbReference>
<dbReference type="Gene3D" id="3.90.226.10">
    <property type="entry name" value="2-enoyl-CoA Hydratase, Chain A, domain 1"/>
    <property type="match status" value="1"/>
</dbReference>
<keyword evidence="1" id="KW-0732">Signal</keyword>
<evidence type="ECO:0000313" key="3">
    <source>
        <dbReference type="EMBL" id="OCK42259.1"/>
    </source>
</evidence>
<dbReference type="GO" id="GO:0007165">
    <property type="term" value="P:signal transduction"/>
    <property type="evidence" value="ECO:0007669"/>
    <property type="project" value="TreeGrafter"/>
</dbReference>
<feature type="chain" id="PRO_5008639942" description="PDZ domain-containing protein" evidence="1">
    <location>
        <begin position="21"/>
        <end position="484"/>
    </location>
</feature>
<comment type="caution">
    <text evidence="3">The sequence shown here is derived from an EMBL/GenBank/DDBJ whole genome shotgun (WGS) entry which is preliminary data.</text>
</comment>
<keyword evidence="4" id="KW-1185">Reference proteome</keyword>
<dbReference type="CDD" id="cd07561">
    <property type="entry name" value="Peptidase_S41_CPP_like"/>
    <property type="match status" value="1"/>
</dbReference>
<feature type="signal peptide" evidence="1">
    <location>
        <begin position="1"/>
        <end position="20"/>
    </location>
</feature>
<proteinExistence type="predicted"/>
<accession>A0A1B9XXK4</accession>
<dbReference type="Pfam" id="PF18294">
    <property type="entry name" value="Pept_S41_N"/>
    <property type="match status" value="1"/>
</dbReference>
<dbReference type="InterPro" id="IPR036034">
    <property type="entry name" value="PDZ_sf"/>
</dbReference>
<evidence type="ECO:0000256" key="1">
    <source>
        <dbReference type="SAM" id="SignalP"/>
    </source>
</evidence>
<dbReference type="PANTHER" id="PTHR32060">
    <property type="entry name" value="TAIL-SPECIFIC PROTEASE"/>
    <property type="match status" value="1"/>
</dbReference>
<evidence type="ECO:0000313" key="4">
    <source>
        <dbReference type="Proteomes" id="UP000093186"/>
    </source>
</evidence>
<gene>
    <name evidence="3" type="ORF">BA195_11585</name>
</gene>
<reference evidence="3 4" key="1">
    <citation type="submission" date="2016-06" db="EMBL/GenBank/DDBJ databases">
        <title>Draft Genome Sequence of Tenacibaculum soleae UCD-KL19.</title>
        <authorList>
            <person name="Eisen J.A."/>
            <person name="Coil D.A."/>
            <person name="Lujan K.M."/>
        </authorList>
    </citation>
    <scope>NUCLEOTIDE SEQUENCE [LARGE SCALE GENOMIC DNA]</scope>
    <source>
        <strain evidence="3 4">UCD-KL19</strain>
    </source>
</reference>
<dbReference type="RefSeq" id="WP_068705735.1">
    <property type="nucleotide sequence ID" value="NZ_MAKX01000024.1"/>
</dbReference>
<dbReference type="GO" id="GO:0006508">
    <property type="term" value="P:proteolysis"/>
    <property type="evidence" value="ECO:0007669"/>
    <property type="project" value="InterPro"/>
</dbReference>
<dbReference type="PROSITE" id="PS50106">
    <property type="entry name" value="PDZ"/>
    <property type="match status" value="1"/>
</dbReference>
<dbReference type="AlphaFoldDB" id="A0A1B9XXK4"/>